<protein>
    <submittedName>
        <fullName evidence="1">Uncharacterized protein</fullName>
    </submittedName>
</protein>
<keyword evidence="2" id="KW-1185">Reference proteome</keyword>
<dbReference type="EMBL" id="JPKZ01000618">
    <property type="protein sequence ID" value="KHN86466.1"/>
    <property type="molecule type" value="Genomic_DNA"/>
</dbReference>
<dbReference type="AlphaFoldDB" id="A0A0B2VSD4"/>
<accession>A0A0B2VSD4</accession>
<feature type="non-terminal residue" evidence="1">
    <location>
        <position position="199"/>
    </location>
</feature>
<gene>
    <name evidence="1" type="ORF">Tcan_01646</name>
</gene>
<evidence type="ECO:0000313" key="1">
    <source>
        <dbReference type="EMBL" id="KHN86466.1"/>
    </source>
</evidence>
<evidence type="ECO:0000313" key="2">
    <source>
        <dbReference type="Proteomes" id="UP000031036"/>
    </source>
</evidence>
<name>A0A0B2VSD4_TOXCA</name>
<proteinExistence type="predicted"/>
<dbReference type="Proteomes" id="UP000031036">
    <property type="component" value="Unassembled WGS sequence"/>
</dbReference>
<reference evidence="1 2" key="1">
    <citation type="submission" date="2014-11" db="EMBL/GenBank/DDBJ databases">
        <title>Genetic blueprint of the zoonotic pathogen Toxocara canis.</title>
        <authorList>
            <person name="Zhu X.-Q."/>
            <person name="Korhonen P.K."/>
            <person name="Cai H."/>
            <person name="Young N.D."/>
            <person name="Nejsum P."/>
            <person name="von Samson-Himmelstjerna G."/>
            <person name="Boag P.R."/>
            <person name="Tan P."/>
            <person name="Li Q."/>
            <person name="Min J."/>
            <person name="Yang Y."/>
            <person name="Wang X."/>
            <person name="Fang X."/>
            <person name="Hall R.S."/>
            <person name="Hofmann A."/>
            <person name="Sternberg P.W."/>
            <person name="Jex A.R."/>
            <person name="Gasser R.B."/>
        </authorList>
    </citation>
    <scope>NUCLEOTIDE SEQUENCE [LARGE SCALE GENOMIC DNA]</scope>
    <source>
        <strain evidence="1">PN_DK_2014</strain>
    </source>
</reference>
<comment type="caution">
    <text evidence="1">The sequence shown here is derived from an EMBL/GenBank/DDBJ whole genome shotgun (WGS) entry which is preliminary data.</text>
</comment>
<sequence>MPLIKKVSSTRSFQVMARLPSIFYAIRRKAHVSNHSLALQHAKMCLTDEKRLGNRLSQSRREAGPLIHSPRPTHRSGTSIVSMIASLVPPSRTALSLIPKFPTSTAALIGLVTVSADFSSAVFIRFAVDCTETNELAEIDRFCQFRYEDATTSFARFSASWIASEDISFTEMPHTHGRKILHCWFLKKTNKNLQNKNQF</sequence>
<organism evidence="1 2">
    <name type="scientific">Toxocara canis</name>
    <name type="common">Canine roundworm</name>
    <dbReference type="NCBI Taxonomy" id="6265"/>
    <lineage>
        <taxon>Eukaryota</taxon>
        <taxon>Metazoa</taxon>
        <taxon>Ecdysozoa</taxon>
        <taxon>Nematoda</taxon>
        <taxon>Chromadorea</taxon>
        <taxon>Rhabditida</taxon>
        <taxon>Spirurina</taxon>
        <taxon>Ascaridomorpha</taxon>
        <taxon>Ascaridoidea</taxon>
        <taxon>Toxocaridae</taxon>
        <taxon>Toxocara</taxon>
    </lineage>
</organism>